<dbReference type="Pfam" id="PF00975">
    <property type="entry name" value="Thioesterase"/>
    <property type="match status" value="1"/>
</dbReference>
<dbReference type="GO" id="GO:0043041">
    <property type="term" value="P:amino acid activation for nonribosomal peptide biosynthetic process"/>
    <property type="evidence" value="ECO:0007669"/>
    <property type="project" value="TreeGrafter"/>
</dbReference>
<evidence type="ECO:0000256" key="8">
    <source>
        <dbReference type="SAM" id="MobiDB-lite"/>
    </source>
</evidence>
<feature type="domain" description="Carrier" evidence="9">
    <location>
        <begin position="2748"/>
        <end position="2823"/>
    </location>
</feature>
<reference evidence="10 11" key="1">
    <citation type="submission" date="2015-09" db="EMBL/GenBank/DDBJ databases">
        <title>Sorangium comparison.</title>
        <authorList>
            <person name="Zaburannyi N."/>
            <person name="Bunk B."/>
            <person name="Overmann J."/>
            <person name="Mueller R."/>
        </authorList>
    </citation>
    <scope>NUCLEOTIDE SEQUENCE [LARGE SCALE GENOMIC DNA]</scope>
    <source>
        <strain evidence="10 11">So ce836</strain>
    </source>
</reference>
<accession>A0A4V0NFU8</accession>
<evidence type="ECO:0000313" key="10">
    <source>
        <dbReference type="EMBL" id="AUX30922.1"/>
    </source>
</evidence>
<proteinExistence type="inferred from homology"/>
<dbReference type="InterPro" id="IPR020802">
    <property type="entry name" value="TesA-like"/>
</dbReference>
<dbReference type="SUPFAM" id="SSF56801">
    <property type="entry name" value="Acetyl-CoA synthetase-like"/>
    <property type="match status" value="4"/>
</dbReference>
<dbReference type="FunFam" id="1.10.1200.10:FF:000016">
    <property type="entry name" value="Non-ribosomal peptide synthase"/>
    <property type="match status" value="3"/>
</dbReference>
<dbReference type="InterPro" id="IPR001031">
    <property type="entry name" value="Thioesterase"/>
</dbReference>
<feature type="domain" description="Carrier" evidence="9">
    <location>
        <begin position="1698"/>
        <end position="1773"/>
    </location>
</feature>
<dbReference type="InterPro" id="IPR020806">
    <property type="entry name" value="PKS_PP-bd"/>
</dbReference>
<feature type="region of interest" description="Disordered" evidence="8">
    <location>
        <begin position="2730"/>
        <end position="2751"/>
    </location>
</feature>
<dbReference type="GO" id="GO:0003824">
    <property type="term" value="F:catalytic activity"/>
    <property type="evidence" value="ECO:0007669"/>
    <property type="project" value="InterPro"/>
</dbReference>
<dbReference type="GO" id="GO:0072330">
    <property type="term" value="P:monocarboxylic acid biosynthetic process"/>
    <property type="evidence" value="ECO:0007669"/>
    <property type="project" value="UniProtKB-ARBA"/>
</dbReference>
<dbReference type="FunFam" id="2.30.38.10:FF:000001">
    <property type="entry name" value="Non-ribosomal peptide synthetase PvdI"/>
    <property type="match status" value="3"/>
</dbReference>
<dbReference type="FunFam" id="3.40.50.12780:FF:000013">
    <property type="entry name" value="Long-chain-fatty-acid--AMP ligase FadD32"/>
    <property type="match status" value="1"/>
</dbReference>
<dbReference type="Pfam" id="PF13193">
    <property type="entry name" value="AMP-binding_C"/>
    <property type="match status" value="3"/>
</dbReference>
<evidence type="ECO:0000256" key="5">
    <source>
        <dbReference type="ARBA" id="ARBA00022832"/>
    </source>
</evidence>
<keyword evidence="7" id="KW-0175">Coiled coil</keyword>
<keyword evidence="4" id="KW-0597">Phosphoprotein</keyword>
<dbReference type="InterPro" id="IPR009081">
    <property type="entry name" value="PP-bd_ACP"/>
</dbReference>
<dbReference type="FunFam" id="3.40.50.12780:FF:000012">
    <property type="entry name" value="Non-ribosomal peptide synthetase"/>
    <property type="match status" value="1"/>
</dbReference>
<dbReference type="GO" id="GO:0044550">
    <property type="term" value="P:secondary metabolite biosynthetic process"/>
    <property type="evidence" value="ECO:0007669"/>
    <property type="project" value="UniProtKB-ARBA"/>
</dbReference>
<feature type="region of interest" description="Disordered" evidence="8">
    <location>
        <begin position="1995"/>
        <end position="2014"/>
    </location>
</feature>
<dbReference type="CDD" id="cd05930">
    <property type="entry name" value="A_NRPS"/>
    <property type="match status" value="2"/>
</dbReference>
<evidence type="ECO:0000256" key="7">
    <source>
        <dbReference type="SAM" id="Coils"/>
    </source>
</evidence>
<dbReference type="CDD" id="cd19531">
    <property type="entry name" value="LCL_NRPS-like"/>
    <property type="match status" value="3"/>
</dbReference>
<dbReference type="FunFam" id="3.30.559.10:FF:000012">
    <property type="entry name" value="Non-ribosomal peptide synthetase"/>
    <property type="match status" value="2"/>
</dbReference>
<dbReference type="PANTHER" id="PTHR45527:SF1">
    <property type="entry name" value="FATTY ACID SYNTHASE"/>
    <property type="match status" value="1"/>
</dbReference>
<dbReference type="NCBIfam" id="TIGR01733">
    <property type="entry name" value="AA-adenyl-dom"/>
    <property type="match status" value="3"/>
</dbReference>
<dbReference type="SUPFAM" id="SSF53474">
    <property type="entry name" value="alpha/beta-Hydrolases"/>
    <property type="match status" value="1"/>
</dbReference>
<dbReference type="InterPro" id="IPR023213">
    <property type="entry name" value="CAT-like_dom_sf"/>
</dbReference>
<dbReference type="Gene3D" id="3.30.300.30">
    <property type="match status" value="4"/>
</dbReference>
<dbReference type="NCBIfam" id="NF003417">
    <property type="entry name" value="PRK04813.1"/>
    <property type="match status" value="5"/>
</dbReference>
<feature type="domain" description="Carrier" evidence="9">
    <location>
        <begin position="618"/>
        <end position="695"/>
    </location>
</feature>
<dbReference type="Gene3D" id="1.10.1200.10">
    <property type="entry name" value="ACP-like"/>
    <property type="match status" value="4"/>
</dbReference>
<dbReference type="InterPro" id="IPR000873">
    <property type="entry name" value="AMP-dep_synth/lig_dom"/>
</dbReference>
<dbReference type="SUPFAM" id="SSF52777">
    <property type="entry name" value="CoA-dependent acyltransferases"/>
    <property type="match status" value="6"/>
</dbReference>
<dbReference type="GO" id="GO:0008610">
    <property type="term" value="P:lipid biosynthetic process"/>
    <property type="evidence" value="ECO:0007669"/>
    <property type="project" value="InterPro"/>
</dbReference>
<dbReference type="FunFam" id="3.30.300.30:FF:000010">
    <property type="entry name" value="Enterobactin synthetase component F"/>
    <property type="match status" value="3"/>
</dbReference>
<dbReference type="InterPro" id="IPR001242">
    <property type="entry name" value="Condensation_dom"/>
</dbReference>
<dbReference type="InterPro" id="IPR042099">
    <property type="entry name" value="ANL_N_sf"/>
</dbReference>
<dbReference type="PROSITE" id="PS00012">
    <property type="entry name" value="PHOSPHOPANTETHEINE"/>
    <property type="match status" value="2"/>
</dbReference>
<dbReference type="InterPro" id="IPR006162">
    <property type="entry name" value="Ppantetheine_attach_site"/>
</dbReference>
<evidence type="ECO:0000256" key="6">
    <source>
        <dbReference type="ARBA" id="ARBA00023098"/>
    </source>
</evidence>
<evidence type="ECO:0000256" key="1">
    <source>
        <dbReference type="ARBA" id="ARBA00001957"/>
    </source>
</evidence>
<dbReference type="InterPro" id="IPR020845">
    <property type="entry name" value="AMP-binding_CS"/>
</dbReference>
<dbReference type="Pfam" id="PF00668">
    <property type="entry name" value="Condensation"/>
    <property type="match status" value="3"/>
</dbReference>
<dbReference type="GO" id="GO:0006631">
    <property type="term" value="P:fatty acid metabolic process"/>
    <property type="evidence" value="ECO:0007669"/>
    <property type="project" value="UniProtKB-KW"/>
</dbReference>
<keyword evidence="6" id="KW-0443">Lipid metabolism</keyword>
<dbReference type="GO" id="GO:0005829">
    <property type="term" value="C:cytosol"/>
    <property type="evidence" value="ECO:0007669"/>
    <property type="project" value="TreeGrafter"/>
</dbReference>
<comment type="similarity">
    <text evidence="2">Belongs to the ATP-dependent AMP-binding enzyme family.</text>
</comment>
<feature type="domain" description="Carrier" evidence="9">
    <location>
        <begin position="3803"/>
        <end position="3878"/>
    </location>
</feature>
<dbReference type="InterPro" id="IPR029058">
    <property type="entry name" value="AB_hydrolase_fold"/>
</dbReference>
<dbReference type="PROSITE" id="PS00455">
    <property type="entry name" value="AMP_BINDING"/>
    <property type="match status" value="4"/>
</dbReference>
<dbReference type="Pfam" id="PF00501">
    <property type="entry name" value="AMP-binding"/>
    <property type="match status" value="4"/>
</dbReference>
<dbReference type="RefSeq" id="WP_129574801.1">
    <property type="nucleotide sequence ID" value="NZ_CP012672.1"/>
</dbReference>
<keyword evidence="3" id="KW-0596">Phosphopantetheine</keyword>
<dbReference type="Proteomes" id="UP000295497">
    <property type="component" value="Chromosome"/>
</dbReference>
<dbReference type="InterPro" id="IPR025110">
    <property type="entry name" value="AMP-bd_C"/>
</dbReference>
<dbReference type="GO" id="GO:0071766">
    <property type="term" value="P:Actinobacterium-type cell wall biogenesis"/>
    <property type="evidence" value="ECO:0007669"/>
    <property type="project" value="UniProtKB-ARBA"/>
</dbReference>
<dbReference type="Gene3D" id="3.40.50.1820">
    <property type="entry name" value="alpha/beta hydrolase"/>
    <property type="match status" value="1"/>
</dbReference>
<comment type="cofactor">
    <cofactor evidence="1">
        <name>pantetheine 4'-phosphate</name>
        <dbReference type="ChEBI" id="CHEBI:47942"/>
    </cofactor>
</comment>
<dbReference type="PROSITE" id="PS50075">
    <property type="entry name" value="CARRIER"/>
    <property type="match status" value="4"/>
</dbReference>
<evidence type="ECO:0000256" key="4">
    <source>
        <dbReference type="ARBA" id="ARBA00022553"/>
    </source>
</evidence>
<dbReference type="Gene3D" id="3.30.559.10">
    <property type="entry name" value="Chloramphenicol acetyltransferase-like domain"/>
    <property type="match status" value="3"/>
</dbReference>
<evidence type="ECO:0000259" key="9">
    <source>
        <dbReference type="PROSITE" id="PS50075"/>
    </source>
</evidence>
<dbReference type="PANTHER" id="PTHR45527">
    <property type="entry name" value="NONRIBOSOMAL PEPTIDE SYNTHETASE"/>
    <property type="match status" value="1"/>
</dbReference>
<dbReference type="SUPFAM" id="SSF47336">
    <property type="entry name" value="ACP-like"/>
    <property type="match status" value="4"/>
</dbReference>
<protein>
    <recommendedName>
        <fullName evidence="9">Carrier domain-containing protein</fullName>
    </recommendedName>
</protein>
<dbReference type="GO" id="GO:0031177">
    <property type="term" value="F:phosphopantetheine binding"/>
    <property type="evidence" value="ECO:0007669"/>
    <property type="project" value="InterPro"/>
</dbReference>
<dbReference type="InterPro" id="IPR036736">
    <property type="entry name" value="ACP-like_sf"/>
</dbReference>
<keyword evidence="5" id="KW-0276">Fatty acid metabolism</keyword>
<dbReference type="EMBL" id="CP012672">
    <property type="protein sequence ID" value="AUX30922.1"/>
    <property type="molecule type" value="Genomic_DNA"/>
</dbReference>
<dbReference type="SMART" id="SM00824">
    <property type="entry name" value="PKS_TE"/>
    <property type="match status" value="1"/>
</dbReference>
<name>A0A4V0NFU8_SORCE</name>
<feature type="coiled-coil region" evidence="7">
    <location>
        <begin position="791"/>
        <end position="818"/>
    </location>
</feature>
<organism evidence="10 11">
    <name type="scientific">Sorangium cellulosum</name>
    <name type="common">Polyangium cellulosum</name>
    <dbReference type="NCBI Taxonomy" id="56"/>
    <lineage>
        <taxon>Bacteria</taxon>
        <taxon>Pseudomonadati</taxon>
        <taxon>Myxococcota</taxon>
        <taxon>Polyangia</taxon>
        <taxon>Polyangiales</taxon>
        <taxon>Polyangiaceae</taxon>
        <taxon>Sorangium</taxon>
    </lineage>
</organism>
<dbReference type="Pfam" id="PF23024">
    <property type="entry name" value="AMP-dom_DIP2-like"/>
    <property type="match status" value="1"/>
</dbReference>
<dbReference type="Gene3D" id="3.30.559.30">
    <property type="entry name" value="Nonribosomal peptide synthetase, condensation domain"/>
    <property type="match status" value="3"/>
</dbReference>
<dbReference type="CDD" id="cd05931">
    <property type="entry name" value="FAAL"/>
    <property type="match status" value="1"/>
</dbReference>
<dbReference type="InterPro" id="IPR040097">
    <property type="entry name" value="FAAL/FAAC"/>
</dbReference>
<evidence type="ECO:0000313" key="11">
    <source>
        <dbReference type="Proteomes" id="UP000295497"/>
    </source>
</evidence>
<dbReference type="Gene3D" id="3.40.50.12780">
    <property type="entry name" value="N-terminal domain of ligase-like"/>
    <property type="match status" value="3"/>
</dbReference>
<gene>
    <name evidence="10" type="ORF">SOCE836_030360</name>
</gene>
<dbReference type="Gene3D" id="3.40.50.980">
    <property type="match status" value="2"/>
</dbReference>
<dbReference type="InterPro" id="IPR010071">
    <property type="entry name" value="AA_adenyl_dom"/>
</dbReference>
<dbReference type="FunFam" id="3.40.50.980:FF:000001">
    <property type="entry name" value="Non-ribosomal peptide synthetase"/>
    <property type="match status" value="2"/>
</dbReference>
<dbReference type="Gene3D" id="2.30.38.10">
    <property type="entry name" value="Luciferase, Domain 3"/>
    <property type="match status" value="1"/>
</dbReference>
<dbReference type="Pfam" id="PF00550">
    <property type="entry name" value="PP-binding"/>
    <property type="match status" value="4"/>
</dbReference>
<evidence type="ECO:0000256" key="3">
    <source>
        <dbReference type="ARBA" id="ARBA00022450"/>
    </source>
</evidence>
<dbReference type="InterPro" id="IPR045851">
    <property type="entry name" value="AMP-bd_C_sf"/>
</dbReference>
<dbReference type="SMART" id="SM00823">
    <property type="entry name" value="PKS_PP"/>
    <property type="match status" value="4"/>
</dbReference>
<evidence type="ECO:0000256" key="2">
    <source>
        <dbReference type="ARBA" id="ARBA00006432"/>
    </source>
</evidence>
<sequence length="4160" mass="445903">MSGVLLGDLDRCATLVDLLRLRAEAQGDALVFRFLTTGDVDGGSEEWTYRDLHVRAMGIAASLQAAGGAGERALLLYAPGLDFIAAFMGCVYAGVIAVPTYPPNPAQMDRTLPRLRAIARDAGARFVLSTAMIASMAEALGQQAPELGQLRWIATDALEPGAASAWRPPAISGETLAFLQYTSGSTGHPKGVMVSHANVMANERAILAGFEHDAGSSGVGWLPLFHDMGLIGKVLQPIFVGFPCTLMSPLAFLERPMRWLKAISRFRATTSGGPNFAYDLCARKATPEDLAALDLRSWTVAFNGAEPVRAETLDRFAATFAPCGFRREAFYPCYGLAEATLFVSGGLRAAPPACVSVDAGALARGVSLEVDPASAGAGARRLVSSGAPRARVAVVSPEGGERLADGQIGEIWVAGPSVAGGYWGRAEETARTFGARLAGDGATPYLRTGDLGFLSGGELFVTGRIKDLIVIRGRNLYPDDIERTVEAAHPRVRPGCCAAFSIEVGGEERLGIAAEIDARGGGEPPPDAVEAVRSAVAREHDVQPHAVLLLRPRTIPKTSSGKIQRHACAQGFRDGTLEALVASLSPAAPAGAAAEPARPAADPARMLRLALRAVPAAGRAALLVEAAREELARLARVDAGSIAPTSKLMALGLDSLASIELQARFEELLGVPVPAQLLWQAATVEDLAGALAGALEAPARAEAPAAPPTAAGEPVELSSHQLRLWFFCKFAPESPIYHVVFGARIVGALDEAKLEESLAAVVRRHPALRTVFREIAGEPRQIVLPEAAVPLARARVEAAEAEEREERLRALAAEWGQRPFALDEGPLLRVCLVSLGERHHVLLFAQHHLVTDGRSIEVLVRDLAAAYAARAAGRAGAALGPAPGYDGYARAQRAALARMDAERAYWKAQLEGLPRLDLGAERRRPAASPFAGGTVRFSLPAPHVEAALAAARAENATLFVALAAVYAALLHRTTGQEDLGIGVVVANRSRPEHQEIVGFFANTVVLRVDLSGRPTYRELVRRVRRTMAEAMEHAELPFDEVARAAGAGRPGERDALVQASFVLESVSEPPAGAEGALWRPVLWSPDGAVEGTAKFDLGLSVARQGGELAAALEYREDRFARDEVERMAGHLAVLLRSAAEDPDRPVDELALLPPDEERALIAGCNDTAAPVPEGVCFHDLFRQQAARTPDRIAAACGDLRLSYAELDRLSDQVARALTARGVGPDRLVALLTRRDLDFMVLALGAFKAAGAYVPLDPAHPVRRNADILTRAGGPPLLVGDAIPLALRDEIVAACAAAPEALSAGELLAEGAAAPGAAPARARPEHLAYVIFTSGSTGAPKGAMVEHRGMLNHLFAKVRSLGLGPSDVVAQTAPVSFDISVWQLLCALLAGGTCQLVPDEIATDPARLLEAVGDLGITVLEIVPSLLRGALDELESRPSFRPRLDGLRWLVLTGEALPPDLARRWLALYPRIPLMNAYGPTECSDDVAQHVLVEPPPEDAAYVPIGRPIQNTQLYVLDRRRRPVPLGVAGELYVGGDGVGRGYLHDPERTAAAFLPDPFAPGAGARLYRTGDLVRRLPGGELVFLGRIDHQIKLRGFRIELGEIEAAIARCAGVRDVVVVAREDAPGDPRLVAYVVPEAPSFEPGALKEQLSSRLPAYMIPAAIVPLDALPLSANGKVDRKALPAPAWGAAGELAARTAPRTGLEQAIAEVWRAVLGVERVGAHDDFFAIGGHSLSATRAAARLRDVLGVDVAVRWIFEAPTVARLAALVERQARGGARPAPRPLSPAPREGEAPLSFAQQRLWFLDQLEPASATYNMPAALRLRGALDPQALGRAIAEVVRRHEVLRAALHAVDGRPVQRFHGAPEAWPLPLVDLSGLPAPEREASARRRASEEAARPFDLSQGPLLRASLFRLAPDDHVLLVTLHHIASDGWSLGVLADELTAAYEAFARKEEPRLRPLPIQYADYAAWQRQELTQDVLEAEREVWRRRLDGAPPLELPTDRPRPAARSSRGRTHRFELPRDLTAALRRRSQELGATLFMTLLAAFEALLHRYSGQEDFCVGTPVAGRGRTELEPLIGLFVNTLVLRARLDGDPSFEELVRRVKADALEAYAHQDLPFEIVVDALAVERDLSRNPLFQVMFALQNVPPPALALPGVEVSPVELDVEQARFDLTLFLTESGDVIEGALEFDLDLFDPATVARLAGHYETILRATAEAPSARVGELPLLTPAERNEVLVSWNATSAPPPPAACLHELFDAQAERSPDAVAVVSDDGELTYGELRRRADALARRLRALGVRPEVRVGLCVRRTLDMVVALWAIFKAGGVHVPLDPGYPRQRLAVILEDAAAHLLVTERALSGLVPAGSSEVLLLDKIAAGAGDEAGALIDAGRPEQAAYLIYTSGSTGRPKAVVIEHRQAVALAWWARRAFSDEELAGVLASTSTCFDLSVFELIVPLCWGGKVVLADSALELPALQHGREVTLLNTVPSAAAALLAASGIPASVRTVCLAGEPLRASLARDVLALPHVERLLNLYGPSETTTYSTGATVTAEARPTIGRPIDHTQVYVLDARRQPVPVGVAGEIYIAGAGVARGYLGRDELTAERFVPCPLDEARGARMYRTGDRARWLASGELEYLGRLDHQVKIRGFRIEPAETEAALAAHPDVREALVLARDDGPSGRWLVAYVLARRPIDAEALRAFVAERLPEPFVPSAFVELDAWPLNANGKVDRKALPAPSRPGPAAPAQRAPATPTEQALAGVWSEVLGRDGIGTTDDFFALGGHSLLAVQVVARARRLFGVDLPLRAAFDAPTIAALAERVDRAKQDGRRAAPRPLCPAHRGADAPLSHAQQRLWFVEELQPGTAVYNMPIGVLLRGPLDRAALERSLEQLVARHEVLRTRFEVRGGQPLQVVLPEARIELQHVDLSRVPRQDRDRAARRAAEEEARRPFDLASGPPIRAALIRLADEEHVLLVTAHHIACDGGSIPVLFRDLSAFYEAARAGRAPDLPPLPMQYADVAIWQRAQADAWRGQLEYWKRALADLEPLELPTDRPRGGALSHRGDTVPVRLPAPLVEALRALGRREGATMFMVLLAGYVALLHRYTGRAGVAVGSPTGGRTQVEMEPLIGFFVNMLVLRVRVDDDPTFAELVRRVRQVTLEAQEHQDVPFEQVVDALQVKRDLGRTPLFQAAFAFQGAPERPRALGGLEASPFEVDTATAKFDLLLALEEGEKDISGGIEFSAELFDRSTIERWRGHLETLLAASAAHPELRVSDLPLLGREERDLVVRTFSDGGSAQPAPQAACAHRLFEAQASAAPERTALLFEGAPVSYGELNRRANQLAHHLRARGVRRGALVGVCMPRSPNMIVALLAVLKAGGAYVPLDPTYPRDRLALMIEDARPALLIAQPELLEALPAALPPVVRLGESEPAFPHERADDPDAGALPEDLAYVIYTSGSTGRPKGVLIEHRSLSAFAEAQRKQLGVEPGTRVLQFTRLSFDVSVMEIFVPLSAGGVVCLARAEALMPGPGLIDLLRQERIQIAMLTPSALMAVGFDTLPDLRVLCVAGEVCPVELPRRWARGRRFLNGYGPTEATVLATSAEYTADVARPTIGRPLPNTQVYVLDGRGQPAPVGIPGELHIGGVGLARGYLNRDDLTAARFVRAAFPEAGGARLYRTGDLVRWLPNGEIDFLGRLDEQVKIRGFRIELGEIEAVLASHPDVAEAAVVTREHAPGDVRLAGFFIPRGGRADADALRRYLAARLPDYMVPPALVPVERWPQTPSGKIDRRALAASAPAALAALAEGARVPPRTRLELELCALFEELLGAPGVGVTDDFFSLGGHSLLAVRLMTEIRGRFGRDLPLTSLFRAPTVEGLAALLRDGGGAPRGRASVVVPLHTRGARPPLFFVHPVGGNVLCYADLAAALGDDRPFYGIQSYGLETPPRPLGSVGEMAEAYCEELRRVQPEGPYLLGGWSMGGVVAFEMARVLERGGRRVAAVVLLDAYLPPFDEPGDELPPIAQFAADLAGISGASAAAALAELGGGAPHAAWLLERAQELGALPRGTTLAELEALLDVFQRNAALLARYAPGGVSARVELFRAEASPRRDPRPAWSRWAPGLRGHVAAGDHYTLLRKPHVGALAERLRAALLEADAGATSEGAARPPG</sequence>